<dbReference type="PANTHER" id="PTHR42743:SF11">
    <property type="entry name" value="AMINODEOXYCHORISMATE LYASE"/>
    <property type="match status" value="1"/>
</dbReference>
<proteinExistence type="inferred from homology"/>
<dbReference type="Gene3D" id="3.30.470.10">
    <property type="match status" value="1"/>
</dbReference>
<dbReference type="InterPro" id="IPR036038">
    <property type="entry name" value="Aminotransferase-like"/>
</dbReference>
<dbReference type="PANTHER" id="PTHR42743">
    <property type="entry name" value="AMINO-ACID AMINOTRANSFERASE"/>
    <property type="match status" value="1"/>
</dbReference>
<dbReference type="InterPro" id="IPR043131">
    <property type="entry name" value="BCAT-like_N"/>
</dbReference>
<name>A0A2A9CSA9_9ACTN</name>
<evidence type="ECO:0000313" key="2">
    <source>
        <dbReference type="EMBL" id="PFG17258.1"/>
    </source>
</evidence>
<dbReference type="InterPro" id="IPR050571">
    <property type="entry name" value="Class-IV_PLP-Dep_Aminotrnsfr"/>
</dbReference>
<dbReference type="NCBIfam" id="NF005888">
    <property type="entry name" value="PRK07849.1-3"/>
    <property type="match status" value="1"/>
</dbReference>
<dbReference type="RefSeq" id="WP_098460703.1">
    <property type="nucleotide sequence ID" value="NZ_PDJC01000001.1"/>
</dbReference>
<dbReference type="GO" id="GO:0046394">
    <property type="term" value="P:carboxylic acid biosynthetic process"/>
    <property type="evidence" value="ECO:0007669"/>
    <property type="project" value="UniProtKB-ARBA"/>
</dbReference>
<accession>A0A2A9CSA9</accession>
<sequence>MEQLVAVLGRGVVAADTPLLIADDLGFTRGDGCFDAARLVVGAEGKRVDHLERHLARFARSSALLELPAPDLDAWRALIAEALAAWEVPGEAVLKLLRTRGPERSGAGLTELLTITAASDASAARRGVRAITLNRGYASDAFVDAPWLLGGVKTLSYAVNVAAKREASRRGVDEVIFVSSDGFLLEGPTTGLLVAADDQLWATPTEGTGILPSVTIDAILDEAAAGGVGVSRALFRAEDLPTSQGLWVVSAVRGVLPVLELDGVALPHDPAVTARLAAAAGF</sequence>
<comment type="caution">
    <text evidence="2">The sequence shown here is derived from an EMBL/GenBank/DDBJ whole genome shotgun (WGS) entry which is preliminary data.</text>
</comment>
<dbReference type="Pfam" id="PF01063">
    <property type="entry name" value="Aminotran_4"/>
    <property type="match status" value="1"/>
</dbReference>
<keyword evidence="3" id="KW-1185">Reference proteome</keyword>
<keyword evidence="2" id="KW-0456">Lyase</keyword>
<dbReference type="AlphaFoldDB" id="A0A2A9CSA9"/>
<dbReference type="Gene3D" id="3.20.10.10">
    <property type="entry name" value="D-amino Acid Aminotransferase, subunit A, domain 2"/>
    <property type="match status" value="1"/>
</dbReference>
<dbReference type="EMBL" id="PDJC01000001">
    <property type="protein sequence ID" value="PFG17258.1"/>
    <property type="molecule type" value="Genomic_DNA"/>
</dbReference>
<comment type="similarity">
    <text evidence="1">Belongs to the class-IV pyridoxal-phosphate-dependent aminotransferase family.</text>
</comment>
<dbReference type="GO" id="GO:0005829">
    <property type="term" value="C:cytosol"/>
    <property type="evidence" value="ECO:0007669"/>
    <property type="project" value="TreeGrafter"/>
</dbReference>
<dbReference type="Proteomes" id="UP000226079">
    <property type="component" value="Unassembled WGS sequence"/>
</dbReference>
<dbReference type="SUPFAM" id="SSF56752">
    <property type="entry name" value="D-aminoacid aminotransferase-like PLP-dependent enzymes"/>
    <property type="match status" value="1"/>
</dbReference>
<dbReference type="GO" id="GO:0016829">
    <property type="term" value="F:lyase activity"/>
    <property type="evidence" value="ECO:0007669"/>
    <property type="project" value="UniProtKB-KW"/>
</dbReference>
<organism evidence="2 3">
    <name type="scientific">Propionicimonas paludicola</name>
    <dbReference type="NCBI Taxonomy" id="185243"/>
    <lineage>
        <taxon>Bacteria</taxon>
        <taxon>Bacillati</taxon>
        <taxon>Actinomycetota</taxon>
        <taxon>Actinomycetes</taxon>
        <taxon>Propionibacteriales</taxon>
        <taxon>Nocardioidaceae</taxon>
        <taxon>Propionicimonas</taxon>
    </lineage>
</organism>
<dbReference type="InterPro" id="IPR043132">
    <property type="entry name" value="BCAT-like_C"/>
</dbReference>
<protein>
    <submittedName>
        <fullName evidence="2">4-amino-4-deoxychorismate lyase</fullName>
    </submittedName>
</protein>
<reference evidence="2 3" key="1">
    <citation type="submission" date="2017-10" db="EMBL/GenBank/DDBJ databases">
        <title>Sequencing the genomes of 1000 actinobacteria strains.</title>
        <authorList>
            <person name="Klenk H.-P."/>
        </authorList>
    </citation>
    <scope>NUCLEOTIDE SEQUENCE [LARGE SCALE GENOMIC DNA]</scope>
    <source>
        <strain evidence="2 3">DSM 15597</strain>
    </source>
</reference>
<dbReference type="InterPro" id="IPR001544">
    <property type="entry name" value="Aminotrans_IV"/>
</dbReference>
<evidence type="ECO:0000256" key="1">
    <source>
        <dbReference type="ARBA" id="ARBA00009320"/>
    </source>
</evidence>
<evidence type="ECO:0000313" key="3">
    <source>
        <dbReference type="Proteomes" id="UP000226079"/>
    </source>
</evidence>
<gene>
    <name evidence="2" type="ORF">ATK74_1824</name>
</gene>
<dbReference type="OrthoDB" id="9805628at2"/>